<dbReference type="Proteomes" id="UP000037405">
    <property type="component" value="Unassembled WGS sequence"/>
</dbReference>
<dbReference type="InterPro" id="IPR029063">
    <property type="entry name" value="SAM-dependent_MTases_sf"/>
</dbReference>
<dbReference type="SUPFAM" id="SSF53335">
    <property type="entry name" value="S-adenosyl-L-methionine-dependent methyltransferases"/>
    <property type="match status" value="1"/>
</dbReference>
<dbReference type="OrthoDB" id="9788159at2"/>
<dbReference type="GO" id="GO:0008170">
    <property type="term" value="F:N-methyltransferase activity"/>
    <property type="evidence" value="ECO:0007669"/>
    <property type="project" value="InterPro"/>
</dbReference>
<keyword evidence="4" id="KW-1185">Reference proteome</keyword>
<dbReference type="STRING" id="189381.GCA_900166615_04259"/>
<comment type="caution">
    <text evidence="3">The sequence shown here is derived from an EMBL/GenBank/DDBJ whole genome shotgun (WGS) entry which is preliminary data.</text>
</comment>
<dbReference type="Pfam" id="PF21106">
    <property type="entry name" value="YtxK_like"/>
    <property type="match status" value="1"/>
</dbReference>
<reference evidence="4" key="1">
    <citation type="submission" date="2015-07" db="EMBL/GenBank/DDBJ databases">
        <title>Fjat-14235 jcm11544.</title>
        <authorList>
            <person name="Liu B."/>
            <person name="Wang J."/>
            <person name="Zhu Y."/>
            <person name="Liu G."/>
            <person name="Chen Q."/>
            <person name="Chen Z."/>
            <person name="Lan J."/>
            <person name="Che J."/>
            <person name="Ge C."/>
            <person name="Shi H."/>
            <person name="Pan Z."/>
            <person name="Liu X."/>
        </authorList>
    </citation>
    <scope>NUCLEOTIDE SEQUENCE [LARGE SCALE GENOMIC DNA]</scope>
    <source>
        <strain evidence="4">JCM 11544</strain>
    </source>
</reference>
<dbReference type="PANTHER" id="PTHR41313">
    <property type="entry name" value="ADENINE-SPECIFIC METHYLTRANSFERASE"/>
    <property type="match status" value="1"/>
</dbReference>
<dbReference type="InterPro" id="IPR052933">
    <property type="entry name" value="DNA_Protect_Modify"/>
</dbReference>
<organism evidence="3 4">
    <name type="scientific">Rossellomorea marisflavi</name>
    <dbReference type="NCBI Taxonomy" id="189381"/>
    <lineage>
        <taxon>Bacteria</taxon>
        <taxon>Bacillati</taxon>
        <taxon>Bacillota</taxon>
        <taxon>Bacilli</taxon>
        <taxon>Bacillales</taxon>
        <taxon>Bacillaceae</taxon>
        <taxon>Rossellomorea</taxon>
    </lineage>
</organism>
<dbReference type="GO" id="GO:0003677">
    <property type="term" value="F:DNA binding"/>
    <property type="evidence" value="ECO:0007669"/>
    <property type="project" value="InterPro"/>
</dbReference>
<dbReference type="InterPro" id="IPR048375">
    <property type="entry name" value="YtxK-like_N"/>
</dbReference>
<dbReference type="PIRSF" id="PIRSF026567">
    <property type="entry name" value="Adenine_mtase_bact_prd"/>
    <property type="match status" value="1"/>
</dbReference>
<accession>A0A0M0GNV0</accession>
<dbReference type="AlphaFoldDB" id="A0A0M0GNV0"/>
<dbReference type="PATRIC" id="fig|189381.12.peg.210"/>
<dbReference type="InterPro" id="IPR003356">
    <property type="entry name" value="DNA_methylase_A-5"/>
</dbReference>
<dbReference type="PRINTS" id="PR00507">
    <property type="entry name" value="N12N6MTFRASE"/>
</dbReference>
<evidence type="ECO:0000259" key="2">
    <source>
        <dbReference type="Pfam" id="PF21106"/>
    </source>
</evidence>
<dbReference type="PANTHER" id="PTHR41313:SF1">
    <property type="entry name" value="DNA METHYLASE ADENINE-SPECIFIC DOMAIN-CONTAINING PROTEIN"/>
    <property type="match status" value="1"/>
</dbReference>
<feature type="domain" description="YtxK-like N-terminal helical" evidence="2">
    <location>
        <begin position="7"/>
        <end position="86"/>
    </location>
</feature>
<dbReference type="EMBL" id="LGUE01000001">
    <property type="protein sequence ID" value="KON91101.1"/>
    <property type="molecule type" value="Genomic_DNA"/>
</dbReference>
<dbReference type="Gene3D" id="3.40.50.150">
    <property type="entry name" value="Vaccinia Virus protein VP39"/>
    <property type="match status" value="1"/>
</dbReference>
<proteinExistence type="predicted"/>
<feature type="domain" description="DNA methylase adenine-specific" evidence="1">
    <location>
        <begin position="97"/>
        <end position="303"/>
    </location>
</feature>
<protein>
    <submittedName>
        <fullName evidence="3">Uncharacterized protein</fullName>
    </submittedName>
</protein>
<dbReference type="Gene3D" id="1.10.150.470">
    <property type="match status" value="1"/>
</dbReference>
<gene>
    <name evidence="3" type="ORF">AF331_00715</name>
</gene>
<evidence type="ECO:0000313" key="4">
    <source>
        <dbReference type="Proteomes" id="UP000037405"/>
    </source>
</evidence>
<evidence type="ECO:0000259" key="1">
    <source>
        <dbReference type="Pfam" id="PF02384"/>
    </source>
</evidence>
<dbReference type="InterPro" id="IPR016843">
    <property type="entry name" value="S-AdoMet-dep_Ade-MeTrfase_prd"/>
</dbReference>
<dbReference type="CDD" id="cd02440">
    <property type="entry name" value="AdoMet_MTases"/>
    <property type="match status" value="1"/>
</dbReference>
<dbReference type="Pfam" id="PF02384">
    <property type="entry name" value="N6_Mtase"/>
    <property type="match status" value="1"/>
</dbReference>
<sequence length="329" mass="37060">MMNSPVETLFGILDETSTLLQEELNCTYLEAVAETGENLFQEEILQDELSELTKKRLSKKYAELNLDETADEDIRKAFQFAILKGMKENVQPNHQMTPDSLGMFISYLVNRFTEGMDTFKVLDPAIGTGNLLTTVLNHLTGKETESVGVEIDEVLIKLAYVGANLQKHPLQLFNQDSLEPLMIDPVDLVLSDLPIGYYPNDVRAKDYELQAEEGHSYAHHLFIEQSLKHTKEGGYLFFIVPNNLFESPFASQLQNFLNETANIQGFLQLPLSLFKNKQAAKSILILQKKGDGVEAPKEILLAQLPSLSNQRALQDILGKIDGWLTDNKR</sequence>
<name>A0A0M0GNV0_9BACI</name>
<evidence type="ECO:0000313" key="3">
    <source>
        <dbReference type="EMBL" id="KON91101.1"/>
    </source>
</evidence>